<comment type="similarity">
    <text evidence="2">Belongs to the CsgG family.</text>
</comment>
<dbReference type="PANTHER" id="PTHR41164:SF1">
    <property type="entry name" value="CURLI PRODUCTION ASSEMBLY_TRANSPORT COMPONENT CSGG"/>
    <property type="match status" value="1"/>
</dbReference>
<keyword evidence="8" id="KW-0449">Lipoprotein</keyword>
<evidence type="ECO:0000313" key="10">
    <source>
        <dbReference type="EMBL" id="OES24463.1"/>
    </source>
</evidence>
<keyword evidence="7" id="KW-0564">Palmitate</keyword>
<dbReference type="PROSITE" id="PS51257">
    <property type="entry name" value="PROKAR_LIPOPROTEIN"/>
    <property type="match status" value="1"/>
</dbReference>
<evidence type="ECO:0000256" key="3">
    <source>
        <dbReference type="ARBA" id="ARBA00014028"/>
    </source>
</evidence>
<sequence length="265" mass="28259">MRYPLLITASMALLLVGCGATSPNTTTRSVQSGAISNQATVAKTLMCDAPVAKVSIAPLKCQAAKCRALPEVPNGLAVFAKLAGEDLGPDFSRLGEVMSTMLASSLESTKCFTLLDREAIAELQQEMAFAGKEFKPETADFLITGAISSLTHEVSEAGIANTGMTFGMFSNKQTTASLGVDLRLIDVESTSVSYSESYQSNTTANNYAFGLADMNGNNRSSAMASFGNDLEVEEAVRTVLNQAVFDIVREFADGQYKEETVRLQQ</sequence>
<evidence type="ECO:0000256" key="1">
    <source>
        <dbReference type="ARBA" id="ARBA00003989"/>
    </source>
</evidence>
<keyword evidence="4" id="KW-1003">Cell membrane</keyword>
<feature type="signal peptide" evidence="9">
    <location>
        <begin position="1"/>
        <end position="22"/>
    </location>
</feature>
<evidence type="ECO:0000256" key="7">
    <source>
        <dbReference type="ARBA" id="ARBA00023139"/>
    </source>
</evidence>
<evidence type="ECO:0000256" key="2">
    <source>
        <dbReference type="ARBA" id="ARBA00008899"/>
    </source>
</evidence>
<dbReference type="EMBL" id="MIPY01000061">
    <property type="protein sequence ID" value="OES24463.1"/>
    <property type="molecule type" value="Genomic_DNA"/>
</dbReference>
<comment type="function">
    <text evidence="1">May be involved in the biogenesis of curli organelles.</text>
</comment>
<feature type="chain" id="PRO_5044258898" description="Curli production assembly/transport component CsgG" evidence="9">
    <location>
        <begin position="23"/>
        <end position="265"/>
    </location>
</feature>
<dbReference type="GO" id="GO:0030288">
    <property type="term" value="C:outer membrane-bounded periplasmic space"/>
    <property type="evidence" value="ECO:0007669"/>
    <property type="project" value="InterPro"/>
</dbReference>
<evidence type="ECO:0000313" key="11">
    <source>
        <dbReference type="Proteomes" id="UP000095392"/>
    </source>
</evidence>
<dbReference type="RefSeq" id="WP_069945625.1">
    <property type="nucleotide sequence ID" value="NZ_MIPW01000036.1"/>
</dbReference>
<dbReference type="Proteomes" id="UP000095392">
    <property type="component" value="Unassembled WGS sequence"/>
</dbReference>
<accession>A0AB36FKK0</accession>
<comment type="caution">
    <text evidence="10">The sequence shown here is derived from an EMBL/GenBank/DDBJ whole genome shotgun (WGS) entry which is preliminary data.</text>
</comment>
<dbReference type="Gene3D" id="3.40.50.10610">
    <property type="entry name" value="ABC-type transport auxiliary lipoprotein component"/>
    <property type="match status" value="1"/>
</dbReference>
<reference evidence="10 11" key="1">
    <citation type="submission" date="2016-09" db="EMBL/GenBank/DDBJ databases">
        <title>Draft Genome Sequence of four Alteromonas macleodii strains isolated from copper coupons and grown long-term at elevated copper levels.</title>
        <authorList>
            <person name="Cusick K."/>
            <person name="Dale J."/>
            <person name="Little B."/>
            <person name="Biffinger J."/>
        </authorList>
    </citation>
    <scope>NUCLEOTIDE SEQUENCE [LARGE SCALE GENOMIC DNA]</scope>
    <source>
        <strain evidence="10 11">KCP01</strain>
    </source>
</reference>
<proteinExistence type="inferred from homology"/>
<keyword evidence="6" id="KW-0472">Membrane</keyword>
<dbReference type="AlphaFoldDB" id="A0AB36FKK0"/>
<gene>
    <name evidence="10" type="ORF">BFV95_4730</name>
</gene>
<dbReference type="Pfam" id="PF03783">
    <property type="entry name" value="CsgG"/>
    <property type="match status" value="1"/>
</dbReference>
<evidence type="ECO:0000256" key="8">
    <source>
        <dbReference type="ARBA" id="ARBA00023288"/>
    </source>
</evidence>
<organism evidence="10 11">
    <name type="scientific">Alteromonas macleodii</name>
    <name type="common">Pseudoalteromonas macleodii</name>
    <dbReference type="NCBI Taxonomy" id="28108"/>
    <lineage>
        <taxon>Bacteria</taxon>
        <taxon>Pseudomonadati</taxon>
        <taxon>Pseudomonadota</taxon>
        <taxon>Gammaproteobacteria</taxon>
        <taxon>Alteromonadales</taxon>
        <taxon>Alteromonadaceae</taxon>
        <taxon>Alteromonas/Salinimonas group</taxon>
        <taxon>Alteromonas</taxon>
    </lineage>
</organism>
<evidence type="ECO:0000256" key="5">
    <source>
        <dbReference type="ARBA" id="ARBA00022729"/>
    </source>
</evidence>
<name>A0AB36FKK0_ALTMA</name>
<keyword evidence="5 9" id="KW-0732">Signal</keyword>
<dbReference type="PANTHER" id="PTHR41164">
    <property type="entry name" value="CURLI PRODUCTION ASSEMBLY/TRANSPORT COMPONENT CSGG"/>
    <property type="match status" value="1"/>
</dbReference>
<evidence type="ECO:0000256" key="6">
    <source>
        <dbReference type="ARBA" id="ARBA00023136"/>
    </source>
</evidence>
<keyword evidence="11" id="KW-1185">Reference proteome</keyword>
<dbReference type="InterPro" id="IPR005534">
    <property type="entry name" value="Curli_assmbl/transp-comp_CsgG"/>
</dbReference>
<protein>
    <recommendedName>
        <fullName evidence="3">Curli production assembly/transport component CsgG</fullName>
    </recommendedName>
</protein>
<evidence type="ECO:0000256" key="9">
    <source>
        <dbReference type="SAM" id="SignalP"/>
    </source>
</evidence>
<evidence type="ECO:0000256" key="4">
    <source>
        <dbReference type="ARBA" id="ARBA00022475"/>
    </source>
</evidence>